<dbReference type="Pfam" id="PF05605">
    <property type="entry name" value="zf-Di19"/>
    <property type="match status" value="1"/>
</dbReference>
<sequence length="218" mass="24654">MEVQARHGFLPTGRQQHLLHGQAHHQQQAPAGEDEWWEYFPCPYCYIEVEVPFLCHHLQEEHCFDMKNAVCPICADNLGADTAGHFREQHSQQLKMRKSSSSSSSRAGAAAAADKEADEEDDSYFESKCSYIMGRPVPDDQSPDPLLFQFICTVAAPRVVVDPEPSKAEEEDRASPSSDDQRLNQAVMDDDAAKKEVEERLRRVEFVKQMLMTTIAQD</sequence>
<feature type="compositionally biased region" description="Low complexity" evidence="2">
    <location>
        <begin position="99"/>
        <end position="112"/>
    </location>
</feature>
<evidence type="ECO:0000256" key="1">
    <source>
        <dbReference type="ARBA" id="ARBA00007109"/>
    </source>
</evidence>
<evidence type="ECO:0008006" key="7">
    <source>
        <dbReference type="Google" id="ProtNLM"/>
    </source>
</evidence>
<dbReference type="PANTHER" id="PTHR31875:SF9">
    <property type="entry name" value="PROTEIN DEHYDRATION-INDUCED 19 HOMOLOG 6"/>
    <property type="match status" value="1"/>
</dbReference>
<evidence type="ECO:0000313" key="5">
    <source>
        <dbReference type="EnsemblPlants" id="HORVU.MOREX.r3.1HG0003890.1"/>
    </source>
</evidence>
<dbReference type="Gramene" id="HORVU.MOREX.r3.1HG0003890.1">
    <property type="protein sequence ID" value="HORVU.MOREX.r3.1HG0003890.1"/>
    <property type="gene ID" value="HORVU.MOREX.r3.1HG0003890"/>
</dbReference>
<evidence type="ECO:0000259" key="3">
    <source>
        <dbReference type="Pfam" id="PF05605"/>
    </source>
</evidence>
<evidence type="ECO:0000313" key="6">
    <source>
        <dbReference type="Proteomes" id="UP000011116"/>
    </source>
</evidence>
<dbReference type="InterPro" id="IPR027935">
    <property type="entry name" value="Di19_C"/>
</dbReference>
<reference evidence="5" key="2">
    <citation type="submission" date="2020-10" db="EMBL/GenBank/DDBJ databases">
        <authorList>
            <person name="Scholz U."/>
            <person name="Mascher M."/>
            <person name="Fiebig A."/>
        </authorList>
    </citation>
    <scope>NUCLEOTIDE SEQUENCE [LARGE SCALE GENOMIC DNA]</scope>
    <source>
        <strain evidence="5">cv. Morex</strain>
    </source>
</reference>
<name>A0A8I6WDX6_HORVV</name>
<dbReference type="Gramene" id="HORVU.MOREX.r2.1HG0003040.1">
    <property type="protein sequence ID" value="HORVU.MOREX.r2.1HG0003040.1"/>
    <property type="gene ID" value="HORVU.MOREX.r2.1HG0003040"/>
</dbReference>
<feature type="domain" description="Di19 zinc-binding" evidence="3">
    <location>
        <begin position="39"/>
        <end position="91"/>
    </location>
</feature>
<dbReference type="GeneID" id="123438682"/>
<dbReference type="OrthoDB" id="9049620at2759"/>
<evidence type="ECO:0000256" key="2">
    <source>
        <dbReference type="SAM" id="MobiDB-lite"/>
    </source>
</evidence>
<accession>A0A8I6WDX6</accession>
<dbReference type="RefSeq" id="XP_044971734.1">
    <property type="nucleotide sequence ID" value="XM_045115799.1"/>
</dbReference>
<evidence type="ECO:0000259" key="4">
    <source>
        <dbReference type="Pfam" id="PF14571"/>
    </source>
</evidence>
<reference evidence="6" key="1">
    <citation type="journal article" date="2012" name="Nature">
        <title>A physical, genetic and functional sequence assembly of the barley genome.</title>
        <authorList>
            <consortium name="The International Barley Genome Sequencing Consortium"/>
            <person name="Mayer K.F."/>
            <person name="Waugh R."/>
            <person name="Brown J.W."/>
            <person name="Schulman A."/>
            <person name="Langridge P."/>
            <person name="Platzer M."/>
            <person name="Fincher G.B."/>
            <person name="Muehlbauer G.J."/>
            <person name="Sato K."/>
            <person name="Close T.J."/>
            <person name="Wise R.P."/>
            <person name="Stein N."/>
        </authorList>
    </citation>
    <scope>NUCLEOTIDE SEQUENCE [LARGE SCALE GENOMIC DNA]</scope>
    <source>
        <strain evidence="6">cv. Morex</strain>
    </source>
</reference>
<feature type="domain" description="Di19 C-terminal" evidence="4">
    <location>
        <begin position="129"/>
        <end position="215"/>
    </location>
</feature>
<keyword evidence="6" id="KW-1185">Reference proteome</keyword>
<feature type="compositionally biased region" description="Basic and acidic residues" evidence="2">
    <location>
        <begin position="164"/>
        <end position="182"/>
    </location>
</feature>
<proteinExistence type="inferred from homology"/>
<dbReference type="KEGG" id="hvg:123438682"/>
<feature type="region of interest" description="Disordered" evidence="2">
    <location>
        <begin position="88"/>
        <end position="121"/>
    </location>
</feature>
<protein>
    <recommendedName>
        <fullName evidence="7">Drought induced 19 protein type zinc-binding domain-containing protein</fullName>
    </recommendedName>
</protein>
<dbReference type="InterPro" id="IPR033347">
    <property type="entry name" value="Di19"/>
</dbReference>
<reference evidence="5" key="3">
    <citation type="submission" date="2022-01" db="UniProtKB">
        <authorList>
            <consortium name="EnsemblPlants"/>
        </authorList>
    </citation>
    <scope>IDENTIFICATION</scope>
    <source>
        <strain evidence="5">subsp. vulgare</strain>
    </source>
</reference>
<dbReference type="PANTHER" id="PTHR31875">
    <property type="entry name" value="PROTEIN DEHYDRATION-INDUCED 19"/>
    <property type="match status" value="1"/>
</dbReference>
<dbReference type="AlphaFoldDB" id="A0A8I6WDX6"/>
<comment type="similarity">
    <text evidence="1">Belongs to the Di19 family.</text>
</comment>
<gene>
    <name evidence="5" type="primary">LOC123438682</name>
</gene>
<dbReference type="EnsemblPlants" id="HORVU.MOREX.r3.1HG0003890.1">
    <property type="protein sequence ID" value="HORVU.MOREX.r3.1HG0003890.1"/>
    <property type="gene ID" value="HORVU.MOREX.r3.1HG0003890"/>
</dbReference>
<dbReference type="InterPro" id="IPR008598">
    <property type="entry name" value="Di19_Zn-bd"/>
</dbReference>
<dbReference type="Proteomes" id="UP000011116">
    <property type="component" value="Chromosome 1H"/>
</dbReference>
<dbReference type="Pfam" id="PF14571">
    <property type="entry name" value="Di19_C"/>
    <property type="match status" value="1"/>
</dbReference>
<feature type="region of interest" description="Disordered" evidence="2">
    <location>
        <begin position="162"/>
        <end position="194"/>
    </location>
</feature>
<organism evidence="5 6">
    <name type="scientific">Hordeum vulgare subsp. vulgare</name>
    <name type="common">Domesticated barley</name>
    <dbReference type="NCBI Taxonomy" id="112509"/>
    <lineage>
        <taxon>Eukaryota</taxon>
        <taxon>Viridiplantae</taxon>
        <taxon>Streptophyta</taxon>
        <taxon>Embryophyta</taxon>
        <taxon>Tracheophyta</taxon>
        <taxon>Spermatophyta</taxon>
        <taxon>Magnoliopsida</taxon>
        <taxon>Liliopsida</taxon>
        <taxon>Poales</taxon>
        <taxon>Poaceae</taxon>
        <taxon>BOP clade</taxon>
        <taxon>Pooideae</taxon>
        <taxon>Triticodae</taxon>
        <taxon>Triticeae</taxon>
        <taxon>Hordeinae</taxon>
        <taxon>Hordeum</taxon>
    </lineage>
</organism>